<sequence length="159" mass="17500">MAEVGLMDCILGGEGVMIAGKCGVERGAMGLGTKGVWPESESFNDEGFGPIPSRWKGICQNDNTNDRFSCNKLKNVGAPGRYTGRVRLPQRIFSASVNPRVLELDHIGQEKSFNVTIKVLDADAVNDTYVFGELRWTDHVHYVRSPITIASMSDISYMN</sequence>
<evidence type="ECO:0000313" key="5">
    <source>
        <dbReference type="Proteomes" id="UP000824120"/>
    </source>
</evidence>
<dbReference type="PANTHER" id="PTHR10795">
    <property type="entry name" value="PROPROTEIN CONVERTASE SUBTILISIN/KEXIN"/>
    <property type="match status" value="1"/>
</dbReference>
<keyword evidence="2" id="KW-0732">Signal</keyword>
<accession>A0A9J5ZEJ0</accession>
<keyword evidence="5" id="KW-1185">Reference proteome</keyword>
<feature type="domain" description="Subtilisin-like protease fibronectin type-III" evidence="3">
    <location>
        <begin position="71"/>
        <end position="149"/>
    </location>
</feature>
<dbReference type="EMBL" id="JACXVP010000004">
    <property type="protein sequence ID" value="KAG5609270.1"/>
    <property type="molecule type" value="Genomic_DNA"/>
</dbReference>
<dbReference type="InterPro" id="IPR041469">
    <property type="entry name" value="Subtilisin-like_FN3"/>
</dbReference>
<dbReference type="Gene3D" id="2.60.40.2310">
    <property type="match status" value="1"/>
</dbReference>
<organism evidence="4 5">
    <name type="scientific">Solanum commersonii</name>
    <name type="common">Commerson's wild potato</name>
    <name type="synonym">Commerson's nightshade</name>
    <dbReference type="NCBI Taxonomy" id="4109"/>
    <lineage>
        <taxon>Eukaryota</taxon>
        <taxon>Viridiplantae</taxon>
        <taxon>Streptophyta</taxon>
        <taxon>Embryophyta</taxon>
        <taxon>Tracheophyta</taxon>
        <taxon>Spermatophyta</taxon>
        <taxon>Magnoliopsida</taxon>
        <taxon>eudicotyledons</taxon>
        <taxon>Gunneridae</taxon>
        <taxon>Pentapetalae</taxon>
        <taxon>asterids</taxon>
        <taxon>lamiids</taxon>
        <taxon>Solanales</taxon>
        <taxon>Solanaceae</taxon>
        <taxon>Solanoideae</taxon>
        <taxon>Solaneae</taxon>
        <taxon>Solanum</taxon>
    </lineage>
</organism>
<comment type="caution">
    <text evidence="4">The sequence shown here is derived from an EMBL/GenBank/DDBJ whole genome shotgun (WGS) entry which is preliminary data.</text>
</comment>
<gene>
    <name evidence="4" type="ORF">H5410_020551</name>
</gene>
<dbReference type="Pfam" id="PF17766">
    <property type="entry name" value="fn3_6"/>
    <property type="match status" value="1"/>
</dbReference>
<reference evidence="4 5" key="1">
    <citation type="submission" date="2020-09" db="EMBL/GenBank/DDBJ databases">
        <title>De no assembly of potato wild relative species, Solanum commersonii.</title>
        <authorList>
            <person name="Cho K."/>
        </authorList>
    </citation>
    <scope>NUCLEOTIDE SEQUENCE [LARGE SCALE GENOMIC DNA]</scope>
    <source>
        <strain evidence="4">LZ3.2</strain>
        <tissue evidence="4">Leaf</tissue>
    </source>
</reference>
<dbReference type="OrthoDB" id="206201at2759"/>
<proteinExistence type="inferred from homology"/>
<name>A0A9J5ZEJ0_SOLCO</name>
<comment type="similarity">
    <text evidence="1">Belongs to the peptidase S8 family.</text>
</comment>
<evidence type="ECO:0000256" key="2">
    <source>
        <dbReference type="ARBA" id="ARBA00022729"/>
    </source>
</evidence>
<dbReference type="AlphaFoldDB" id="A0A9J5ZEJ0"/>
<evidence type="ECO:0000313" key="4">
    <source>
        <dbReference type="EMBL" id="KAG5609270.1"/>
    </source>
</evidence>
<dbReference type="InterPro" id="IPR045051">
    <property type="entry name" value="SBT"/>
</dbReference>
<dbReference type="Proteomes" id="UP000824120">
    <property type="component" value="Chromosome 4"/>
</dbReference>
<evidence type="ECO:0000259" key="3">
    <source>
        <dbReference type="Pfam" id="PF17766"/>
    </source>
</evidence>
<protein>
    <recommendedName>
        <fullName evidence="3">Subtilisin-like protease fibronectin type-III domain-containing protein</fullName>
    </recommendedName>
</protein>
<evidence type="ECO:0000256" key="1">
    <source>
        <dbReference type="ARBA" id="ARBA00011073"/>
    </source>
</evidence>